<keyword evidence="7" id="KW-0804">Transcription</keyword>
<keyword evidence="2" id="KW-0963">Cytoplasm</keyword>
<dbReference type="SMART" id="SM00421">
    <property type="entry name" value="HTH_LUXR"/>
    <property type="match status" value="1"/>
</dbReference>
<evidence type="ECO:0000256" key="6">
    <source>
        <dbReference type="ARBA" id="ARBA00023125"/>
    </source>
</evidence>
<dbReference type="Pfam" id="PF00072">
    <property type="entry name" value="Response_reg"/>
    <property type="match status" value="1"/>
</dbReference>
<dbReference type="CDD" id="cd17535">
    <property type="entry name" value="REC_NarL-like"/>
    <property type="match status" value="1"/>
</dbReference>
<keyword evidence="4" id="KW-0902">Two-component regulatory system</keyword>
<dbReference type="GO" id="GO:0000160">
    <property type="term" value="P:phosphorelay signal transduction system"/>
    <property type="evidence" value="ECO:0007669"/>
    <property type="project" value="UniProtKB-KW"/>
</dbReference>
<evidence type="ECO:0000313" key="9">
    <source>
        <dbReference type="Proteomes" id="UP000219775"/>
    </source>
</evidence>
<dbReference type="InterPro" id="IPR058245">
    <property type="entry name" value="NreC/VraR/RcsB-like_REC"/>
</dbReference>
<dbReference type="GO" id="GO:0003677">
    <property type="term" value="F:DNA binding"/>
    <property type="evidence" value="ECO:0007669"/>
    <property type="project" value="UniProtKB-KW"/>
</dbReference>
<organism evidence="8 9">
    <name type="scientific">Bacillus pseudomycoides</name>
    <dbReference type="NCBI Taxonomy" id="64104"/>
    <lineage>
        <taxon>Bacteria</taxon>
        <taxon>Bacillati</taxon>
        <taxon>Bacillota</taxon>
        <taxon>Bacilli</taxon>
        <taxon>Bacillales</taxon>
        <taxon>Bacillaceae</taxon>
        <taxon>Bacillus</taxon>
        <taxon>Bacillus cereus group</taxon>
    </lineage>
</organism>
<dbReference type="InterPro" id="IPR000792">
    <property type="entry name" value="Tscrpt_reg_LuxR_C"/>
</dbReference>
<dbReference type="EMBL" id="NUDP01000027">
    <property type="protein sequence ID" value="PEM70986.1"/>
    <property type="molecule type" value="Genomic_DNA"/>
</dbReference>
<evidence type="ECO:0000256" key="3">
    <source>
        <dbReference type="ARBA" id="ARBA00022553"/>
    </source>
</evidence>
<evidence type="ECO:0000313" key="8">
    <source>
        <dbReference type="EMBL" id="PEM70986.1"/>
    </source>
</evidence>
<dbReference type="Gene3D" id="1.10.10.10">
    <property type="entry name" value="Winged helix-like DNA-binding domain superfamily/Winged helix DNA-binding domain"/>
    <property type="match status" value="1"/>
</dbReference>
<sequence length="207" mass="23669">MIPINILLIDDHALFSKSLEIALEDYPEIDQFYSLQSVENVITIINEFKPDIILVDINLSNISSEDGLEIAKTILDSKYDTKIVILTGYDLPVYRYEAQKIGVSGFINKNIMPDKLLEILIKINEGICYFPMSTDYVEELTDSEKQILQLLCGGYKRKEIATMLYASERTISNHIQHIFDKLDVSSSLEAVTKGIQLGYIQPHYRNR</sequence>
<keyword evidence="3" id="KW-0597">Phosphoprotein</keyword>
<dbReference type="PANTHER" id="PTHR43214:SF43">
    <property type="entry name" value="TWO-COMPONENT RESPONSE REGULATOR"/>
    <property type="match status" value="1"/>
</dbReference>
<keyword evidence="5" id="KW-0805">Transcription regulation</keyword>
<evidence type="ECO:0000256" key="7">
    <source>
        <dbReference type="ARBA" id="ARBA00023163"/>
    </source>
</evidence>
<comment type="caution">
    <text evidence="8">The sequence shown here is derived from an EMBL/GenBank/DDBJ whole genome shotgun (WGS) entry which is preliminary data.</text>
</comment>
<protein>
    <submittedName>
        <fullName evidence="8">DNA-binding response regulator</fullName>
    </submittedName>
</protein>
<proteinExistence type="predicted"/>
<name>A0A2B4NMX8_9BACI</name>
<dbReference type="RefSeq" id="WP_097848058.1">
    <property type="nucleotide sequence ID" value="NZ_NUAS01000008.1"/>
</dbReference>
<dbReference type="InterPro" id="IPR039420">
    <property type="entry name" value="WalR-like"/>
</dbReference>
<dbReference type="InterPro" id="IPR016032">
    <property type="entry name" value="Sig_transdc_resp-reg_C-effctor"/>
</dbReference>
<dbReference type="Proteomes" id="UP000219775">
    <property type="component" value="Unassembled WGS sequence"/>
</dbReference>
<evidence type="ECO:0000256" key="1">
    <source>
        <dbReference type="ARBA" id="ARBA00004496"/>
    </source>
</evidence>
<dbReference type="CDD" id="cd06170">
    <property type="entry name" value="LuxR_C_like"/>
    <property type="match status" value="1"/>
</dbReference>
<dbReference type="GO" id="GO:0006355">
    <property type="term" value="P:regulation of DNA-templated transcription"/>
    <property type="evidence" value="ECO:0007669"/>
    <property type="project" value="InterPro"/>
</dbReference>
<comment type="subcellular location">
    <subcellularLocation>
        <location evidence="1">Cytoplasm</location>
    </subcellularLocation>
</comment>
<evidence type="ECO:0000256" key="2">
    <source>
        <dbReference type="ARBA" id="ARBA00022490"/>
    </source>
</evidence>
<accession>A0A2B4NMX8</accession>
<dbReference type="SMART" id="SM00448">
    <property type="entry name" value="REC"/>
    <property type="match status" value="1"/>
</dbReference>
<dbReference type="GO" id="GO:0005737">
    <property type="term" value="C:cytoplasm"/>
    <property type="evidence" value="ECO:0007669"/>
    <property type="project" value="UniProtKB-SubCell"/>
</dbReference>
<dbReference type="Pfam" id="PF00196">
    <property type="entry name" value="GerE"/>
    <property type="match status" value="1"/>
</dbReference>
<dbReference type="PRINTS" id="PR00038">
    <property type="entry name" value="HTHLUXR"/>
</dbReference>
<dbReference type="InterPro" id="IPR001789">
    <property type="entry name" value="Sig_transdc_resp-reg_receiver"/>
</dbReference>
<dbReference type="PROSITE" id="PS50110">
    <property type="entry name" value="RESPONSE_REGULATORY"/>
    <property type="match status" value="1"/>
</dbReference>
<dbReference type="PROSITE" id="PS50043">
    <property type="entry name" value="HTH_LUXR_2"/>
    <property type="match status" value="1"/>
</dbReference>
<dbReference type="SUPFAM" id="SSF46894">
    <property type="entry name" value="C-terminal effector domain of the bipartite response regulators"/>
    <property type="match status" value="1"/>
</dbReference>
<dbReference type="Gene3D" id="3.40.50.2300">
    <property type="match status" value="1"/>
</dbReference>
<gene>
    <name evidence="8" type="ORF">CN613_06820</name>
</gene>
<dbReference type="SUPFAM" id="SSF52172">
    <property type="entry name" value="CheY-like"/>
    <property type="match status" value="1"/>
</dbReference>
<evidence type="ECO:0000256" key="5">
    <source>
        <dbReference type="ARBA" id="ARBA00023015"/>
    </source>
</evidence>
<dbReference type="InterPro" id="IPR036388">
    <property type="entry name" value="WH-like_DNA-bd_sf"/>
</dbReference>
<keyword evidence="6 8" id="KW-0238">DNA-binding</keyword>
<evidence type="ECO:0000256" key="4">
    <source>
        <dbReference type="ARBA" id="ARBA00023012"/>
    </source>
</evidence>
<dbReference type="InterPro" id="IPR011006">
    <property type="entry name" value="CheY-like_superfamily"/>
</dbReference>
<dbReference type="PANTHER" id="PTHR43214">
    <property type="entry name" value="TWO-COMPONENT RESPONSE REGULATOR"/>
    <property type="match status" value="1"/>
</dbReference>
<dbReference type="AlphaFoldDB" id="A0A2B4NMX8"/>
<reference evidence="8 9" key="1">
    <citation type="submission" date="2017-09" db="EMBL/GenBank/DDBJ databases">
        <title>Large-scale bioinformatics analysis of Bacillus genomes uncovers conserved roles of natural products in bacterial physiology.</title>
        <authorList>
            <consortium name="Agbiome Team Llc"/>
            <person name="Bleich R.M."/>
            <person name="Grubbs K.J."/>
            <person name="Santa Maria K.C."/>
            <person name="Allen S.E."/>
            <person name="Farag S."/>
            <person name="Shank E.A."/>
            <person name="Bowers A."/>
        </authorList>
    </citation>
    <scope>NUCLEOTIDE SEQUENCE [LARGE SCALE GENOMIC DNA]</scope>
    <source>
        <strain evidence="8 9">AFS009893</strain>
    </source>
</reference>